<dbReference type="Proteomes" id="UP000315724">
    <property type="component" value="Chromosome"/>
</dbReference>
<dbReference type="KEGG" id="tpol:Mal48_04890"/>
<gene>
    <name evidence="1" type="ORF">Mal48_04890</name>
</gene>
<dbReference type="EMBL" id="CP036267">
    <property type="protein sequence ID" value="QDT31256.1"/>
    <property type="molecule type" value="Genomic_DNA"/>
</dbReference>
<sequence>MSLNQDLTAKLTKLGQALVNQEQARVIVPPQQNSTGFWFGGGNMIESVNRDLYVVGRYRNFGDSRTGIGSGERGLELAIFKSEDQGETFNKVASWSKSDLDVEGCPVLSIEGSAIRWTDDGVELYVSTEKDNVGYPAGFEDYLKPGTGVWTIDRLQAKTIEALPGSAVKPFCSNNEPNHLHLKDPFLYEGQEDDAIVFFCTHPFNWSSSNTGFIDSNLQDEGVFGFFPRGESWDVAMTRGTCLVDVPMVGAFEEIDATLVFYDGGECVRDLEQHKTAVSRPRGYSCEELGGLAYFVEGDISQINRISKYAPLFVSPHGTGCSRYVDILTAGDGLYATWQQGQPDGSQPLVMNFLSNSEIENILS</sequence>
<dbReference type="AlphaFoldDB" id="A0A517QHY4"/>
<evidence type="ECO:0000313" key="1">
    <source>
        <dbReference type="EMBL" id="QDT31256.1"/>
    </source>
</evidence>
<reference evidence="1 2" key="1">
    <citation type="submission" date="2019-02" db="EMBL/GenBank/DDBJ databases">
        <title>Deep-cultivation of Planctomycetes and their phenomic and genomic characterization uncovers novel biology.</title>
        <authorList>
            <person name="Wiegand S."/>
            <person name="Jogler M."/>
            <person name="Boedeker C."/>
            <person name="Pinto D."/>
            <person name="Vollmers J."/>
            <person name="Rivas-Marin E."/>
            <person name="Kohn T."/>
            <person name="Peeters S.H."/>
            <person name="Heuer A."/>
            <person name="Rast P."/>
            <person name="Oberbeckmann S."/>
            <person name="Bunk B."/>
            <person name="Jeske O."/>
            <person name="Meyerdierks A."/>
            <person name="Storesund J.E."/>
            <person name="Kallscheuer N."/>
            <person name="Luecker S."/>
            <person name="Lage O.M."/>
            <person name="Pohl T."/>
            <person name="Merkel B.J."/>
            <person name="Hornburger P."/>
            <person name="Mueller R.-W."/>
            <person name="Bruemmer F."/>
            <person name="Labrenz M."/>
            <person name="Spormann A.M."/>
            <person name="Op den Camp H."/>
            <person name="Overmann J."/>
            <person name="Amann R."/>
            <person name="Jetten M.S.M."/>
            <person name="Mascher T."/>
            <person name="Medema M.H."/>
            <person name="Devos D.P."/>
            <person name="Kaster A.-K."/>
            <person name="Ovreas L."/>
            <person name="Rohde M."/>
            <person name="Galperin M.Y."/>
            <person name="Jogler C."/>
        </authorList>
    </citation>
    <scope>NUCLEOTIDE SEQUENCE [LARGE SCALE GENOMIC DNA]</scope>
    <source>
        <strain evidence="1 2">Mal48</strain>
    </source>
</reference>
<evidence type="ECO:0000313" key="2">
    <source>
        <dbReference type="Proteomes" id="UP000315724"/>
    </source>
</evidence>
<keyword evidence="2" id="KW-1185">Reference proteome</keyword>
<protein>
    <recommendedName>
        <fullName evidence="3">Exo-alpha-sialidase</fullName>
    </recommendedName>
</protein>
<evidence type="ECO:0008006" key="3">
    <source>
        <dbReference type="Google" id="ProtNLM"/>
    </source>
</evidence>
<dbReference type="RefSeq" id="WP_197441977.1">
    <property type="nucleotide sequence ID" value="NZ_CP036267.1"/>
</dbReference>
<accession>A0A517QHY4</accession>
<organism evidence="1 2">
    <name type="scientific">Thalassoglobus polymorphus</name>
    <dbReference type="NCBI Taxonomy" id="2527994"/>
    <lineage>
        <taxon>Bacteria</taxon>
        <taxon>Pseudomonadati</taxon>
        <taxon>Planctomycetota</taxon>
        <taxon>Planctomycetia</taxon>
        <taxon>Planctomycetales</taxon>
        <taxon>Planctomycetaceae</taxon>
        <taxon>Thalassoglobus</taxon>
    </lineage>
</organism>
<proteinExistence type="predicted"/>
<name>A0A517QHY4_9PLAN</name>